<evidence type="ECO:0000256" key="1">
    <source>
        <dbReference type="SAM" id="Phobius"/>
    </source>
</evidence>
<reference evidence="2 3" key="1">
    <citation type="submission" date="2023-07" db="EMBL/GenBank/DDBJ databases">
        <title>Genomic Encyclopedia of Type Strains, Phase IV (KMG-IV): sequencing the most valuable type-strain genomes for metagenomic binning, comparative biology and taxonomic classification.</title>
        <authorList>
            <person name="Goeker M."/>
        </authorList>
    </citation>
    <scope>NUCLEOTIDE SEQUENCE [LARGE SCALE GENOMIC DNA]</scope>
    <source>
        <strain evidence="2 3">DSM 16460</strain>
    </source>
</reference>
<gene>
    <name evidence="2" type="ORF">J2S77_000607</name>
</gene>
<dbReference type="Proteomes" id="UP001224359">
    <property type="component" value="Unassembled WGS sequence"/>
</dbReference>
<dbReference type="RefSeq" id="WP_306974509.1">
    <property type="nucleotide sequence ID" value="NZ_JAUSTQ010000002.1"/>
</dbReference>
<organism evidence="2 3">
    <name type="scientific">Alkalibacillus salilacus</name>
    <dbReference type="NCBI Taxonomy" id="284582"/>
    <lineage>
        <taxon>Bacteria</taxon>
        <taxon>Bacillati</taxon>
        <taxon>Bacillota</taxon>
        <taxon>Bacilli</taxon>
        <taxon>Bacillales</taxon>
        <taxon>Bacillaceae</taxon>
        <taxon>Alkalibacillus</taxon>
    </lineage>
</organism>
<accession>A0ABT9VCF7</accession>
<comment type="caution">
    <text evidence="2">The sequence shown here is derived from an EMBL/GenBank/DDBJ whole genome shotgun (WGS) entry which is preliminary data.</text>
</comment>
<feature type="transmembrane region" description="Helical" evidence="1">
    <location>
        <begin position="82"/>
        <end position="103"/>
    </location>
</feature>
<proteinExistence type="predicted"/>
<evidence type="ECO:0000313" key="3">
    <source>
        <dbReference type="Proteomes" id="UP001224359"/>
    </source>
</evidence>
<keyword evidence="1" id="KW-0812">Transmembrane</keyword>
<evidence type="ECO:0000313" key="2">
    <source>
        <dbReference type="EMBL" id="MDQ0158651.1"/>
    </source>
</evidence>
<feature type="transmembrane region" description="Helical" evidence="1">
    <location>
        <begin position="137"/>
        <end position="154"/>
    </location>
</feature>
<dbReference type="EMBL" id="JAUSTQ010000002">
    <property type="protein sequence ID" value="MDQ0158651.1"/>
    <property type="molecule type" value="Genomic_DNA"/>
</dbReference>
<name>A0ABT9VCF7_9BACI</name>
<feature type="transmembrane region" description="Helical" evidence="1">
    <location>
        <begin position="161"/>
        <end position="179"/>
    </location>
</feature>
<keyword evidence="3" id="KW-1185">Reference proteome</keyword>
<sequence>MNEERNKVIIDEIKHWKQSKLLPAEYCDFLLALYTFGEGVEEDEKSVQKRKRRQMLFYVDLIFLILLLPTSLLMSVVIDLNVYVDLTLSIGILLILIGHVYWFKRRSSSMIHIPVMLVFLILLISSISFISSIYGEGIILNSVVAVHCILWIIIGVIWRYYYLTASGIVGIMLLASMIFL</sequence>
<keyword evidence="1" id="KW-1133">Transmembrane helix</keyword>
<feature type="transmembrane region" description="Helical" evidence="1">
    <location>
        <begin position="110"/>
        <end position="131"/>
    </location>
</feature>
<feature type="transmembrane region" description="Helical" evidence="1">
    <location>
        <begin position="55"/>
        <end position="76"/>
    </location>
</feature>
<protein>
    <submittedName>
        <fullName evidence="2">Phosphoglycerol transferase MdoB-like AlkP superfamily enzyme</fullName>
    </submittedName>
</protein>
<keyword evidence="1" id="KW-0472">Membrane</keyword>